<evidence type="ECO:0000313" key="1">
    <source>
        <dbReference type="EMBL" id="RAK34231.1"/>
    </source>
</evidence>
<organism evidence="1 2">
    <name type="scientific">Falsochrobactrum ovis</name>
    <dbReference type="NCBI Taxonomy" id="1293442"/>
    <lineage>
        <taxon>Bacteria</taxon>
        <taxon>Pseudomonadati</taxon>
        <taxon>Pseudomonadota</taxon>
        <taxon>Alphaproteobacteria</taxon>
        <taxon>Hyphomicrobiales</taxon>
        <taxon>Brucellaceae</taxon>
        <taxon>Falsochrobactrum</taxon>
    </lineage>
</organism>
<proteinExistence type="predicted"/>
<dbReference type="RefSeq" id="WP_111574065.1">
    <property type="nucleotide sequence ID" value="NZ_JBHEEY010000001.1"/>
</dbReference>
<name>A0A364K088_9HYPH</name>
<accession>A0A364K088</accession>
<gene>
    <name evidence="1" type="ORF">C7374_101565</name>
</gene>
<dbReference type="AlphaFoldDB" id="A0A364K088"/>
<dbReference type="EMBL" id="QLMK01000001">
    <property type="protein sequence ID" value="RAK34231.1"/>
    <property type="molecule type" value="Genomic_DNA"/>
</dbReference>
<keyword evidence="2" id="KW-1185">Reference proteome</keyword>
<evidence type="ECO:0000313" key="2">
    <source>
        <dbReference type="Proteomes" id="UP000249453"/>
    </source>
</evidence>
<dbReference type="OrthoDB" id="8451383at2"/>
<dbReference type="Proteomes" id="UP000249453">
    <property type="component" value="Unassembled WGS sequence"/>
</dbReference>
<comment type="caution">
    <text evidence="1">The sequence shown here is derived from an EMBL/GenBank/DDBJ whole genome shotgun (WGS) entry which is preliminary data.</text>
</comment>
<reference evidence="1 2" key="1">
    <citation type="submission" date="2018-06" db="EMBL/GenBank/DDBJ databases">
        <title>Genomic Encyclopedia of Type Strains, Phase IV (KMG-IV): sequencing the most valuable type-strain genomes for metagenomic binning, comparative biology and taxonomic classification.</title>
        <authorList>
            <person name="Goeker M."/>
        </authorList>
    </citation>
    <scope>NUCLEOTIDE SEQUENCE [LARGE SCALE GENOMIC DNA]</scope>
    <source>
        <strain evidence="1 2">DSM 26720</strain>
    </source>
</reference>
<sequence length="244" mass="28025">MPFFFDAFPTLRDTDLMYGLANVRMSYRKLEPFKIFSSRNNIDSYRITNKELSFKTDPESISYKNEDFIQYISDHEKYSSIQSDFSMKGPYGWVYEHESLVLGRKCKAGLGWASENDIHVNFVLDDIDMKQVVTKEKTVSFDLIGTKETSITSRELRYLYRNRNNEKISSNVQFWNKGKPVEPPWETDPDTWSLYKPKSEITGAQATTKAALEIQPTVTNPAAATATATAEEMTTIEELGLEML</sequence>
<protein>
    <submittedName>
        <fullName evidence="1">Uncharacterized protein</fullName>
    </submittedName>
</protein>